<evidence type="ECO:0000256" key="1">
    <source>
        <dbReference type="SAM" id="Coils"/>
    </source>
</evidence>
<dbReference type="RefSeq" id="XP_012655668.1">
    <property type="nucleotide sequence ID" value="XM_012800214.1"/>
</dbReference>
<keyword evidence="4" id="KW-1185">Reference proteome</keyword>
<feature type="region of interest" description="Disordered" evidence="2">
    <location>
        <begin position="481"/>
        <end position="549"/>
    </location>
</feature>
<feature type="compositionally biased region" description="Low complexity" evidence="2">
    <location>
        <begin position="512"/>
        <end position="521"/>
    </location>
</feature>
<sequence length="652" mass="76539">MTSKTLINNLVIPNQIEDTNLEQINVQQIVSQLVTNSTFYKEKKSVIKSSRAYYADQPLSINVGVKYEPYVFEKNLKKNHRSKLEEEVYKIKQYTIDIQRADQEAKVKDKNFEKMRQLDMQSLEKRIPKLAILHKIQAFHRRKCPQFDINKCLNRKKQYSDDISREEIIEMEEKKISQQVARKTLLQRQQDIIKRCLSPKMREVLGVHIELKNDSFGDESNNHQTYNQARRVSSFGFSSRTPSNRHQTPCCSSFHDDNIQKNYMNKSYNSSRAQSSSENRRKNLVNQSLEMNMQSYGQTYQESQAQPISQKRHSFLFPASHQILQQNIEQSSIQQYNQNTYNGSTLQSTIQQAQNKRKISSAMCSPQIQTPMQQNSPEREKQDLLMQRKQRENSPMRFLFKKYENVVNESYDDFRIEMKNIADVYLPHQKQSKNSNSGTQQTDTNNAKTQNTEINQARKLSVQQILNANATNQNIYEQLSSQQNLQQNANQRKQSISLSQNNQQKSRFNNFQSSSPQQQQQTTADNFETQNVENSGMPSQKQSTTAKGRFIEKNQGVQQLNKTLTEFEKENQKIKKQVNNFQKNLEKNDKKMDEALEMRRKCDSYNVSDFLMKVQQKKITEQEEKQKQETIKKKFSKVERNTQNNGQIHQNN</sequence>
<evidence type="ECO:0000256" key="2">
    <source>
        <dbReference type="SAM" id="MobiDB-lite"/>
    </source>
</evidence>
<feature type="region of interest" description="Disordered" evidence="2">
    <location>
        <begin position="619"/>
        <end position="652"/>
    </location>
</feature>
<reference evidence="4" key="1">
    <citation type="journal article" date="2006" name="PLoS Biol.">
        <title>Macronuclear genome sequence of the ciliate Tetrahymena thermophila, a model eukaryote.</title>
        <authorList>
            <person name="Eisen J.A."/>
            <person name="Coyne R.S."/>
            <person name="Wu M."/>
            <person name="Wu D."/>
            <person name="Thiagarajan M."/>
            <person name="Wortman J.R."/>
            <person name="Badger J.H."/>
            <person name="Ren Q."/>
            <person name="Amedeo P."/>
            <person name="Jones K.M."/>
            <person name="Tallon L.J."/>
            <person name="Delcher A.L."/>
            <person name="Salzberg S.L."/>
            <person name="Silva J.C."/>
            <person name="Haas B.J."/>
            <person name="Majoros W.H."/>
            <person name="Farzad M."/>
            <person name="Carlton J.M."/>
            <person name="Smith R.K. Jr."/>
            <person name="Garg J."/>
            <person name="Pearlman R.E."/>
            <person name="Karrer K.M."/>
            <person name="Sun L."/>
            <person name="Manning G."/>
            <person name="Elde N.C."/>
            <person name="Turkewitz A.P."/>
            <person name="Asai D.J."/>
            <person name="Wilkes D.E."/>
            <person name="Wang Y."/>
            <person name="Cai H."/>
            <person name="Collins K."/>
            <person name="Stewart B.A."/>
            <person name="Lee S.R."/>
            <person name="Wilamowska K."/>
            <person name="Weinberg Z."/>
            <person name="Ruzzo W.L."/>
            <person name="Wloga D."/>
            <person name="Gaertig J."/>
            <person name="Frankel J."/>
            <person name="Tsao C.-C."/>
            <person name="Gorovsky M.A."/>
            <person name="Keeling P.J."/>
            <person name="Waller R.F."/>
            <person name="Patron N.J."/>
            <person name="Cherry J.M."/>
            <person name="Stover N.A."/>
            <person name="Krieger C.J."/>
            <person name="del Toro C."/>
            <person name="Ryder H.F."/>
            <person name="Williamson S.C."/>
            <person name="Barbeau R.A."/>
            <person name="Hamilton E.P."/>
            <person name="Orias E."/>
        </authorList>
    </citation>
    <scope>NUCLEOTIDE SEQUENCE [LARGE SCALE GENOMIC DNA]</scope>
    <source>
        <strain evidence="4">SB210</strain>
    </source>
</reference>
<dbReference type="AlphaFoldDB" id="W7XD80"/>
<feature type="region of interest" description="Disordered" evidence="2">
    <location>
        <begin position="235"/>
        <end position="258"/>
    </location>
</feature>
<dbReference type="EMBL" id="GG662443">
    <property type="protein sequence ID" value="EWS71781.1"/>
    <property type="molecule type" value="Genomic_DNA"/>
</dbReference>
<accession>W7XD80</accession>
<dbReference type="GeneID" id="24437951"/>
<proteinExistence type="predicted"/>
<feature type="compositionally biased region" description="Polar residues" evidence="2">
    <location>
        <begin position="522"/>
        <end position="546"/>
    </location>
</feature>
<feature type="compositionally biased region" description="Low complexity" evidence="2">
    <location>
        <begin position="481"/>
        <end position="491"/>
    </location>
</feature>
<evidence type="ECO:0000313" key="3">
    <source>
        <dbReference type="EMBL" id="EWS71781.1"/>
    </source>
</evidence>
<dbReference type="KEGG" id="tet:TTHERM_000238999"/>
<feature type="compositionally biased region" description="Polar residues" evidence="2">
    <location>
        <begin position="235"/>
        <end position="251"/>
    </location>
</feature>
<protein>
    <submittedName>
        <fullName evidence="3">RasGEF domain protein</fullName>
    </submittedName>
</protein>
<feature type="compositionally biased region" description="Polar residues" evidence="2">
    <location>
        <begin position="492"/>
        <end position="511"/>
    </location>
</feature>
<feature type="compositionally biased region" description="Basic and acidic residues" evidence="2">
    <location>
        <begin position="619"/>
        <end position="640"/>
    </location>
</feature>
<feature type="coiled-coil region" evidence="1">
    <location>
        <begin position="557"/>
        <end position="598"/>
    </location>
</feature>
<name>W7XD80_TETTS</name>
<evidence type="ECO:0000313" key="4">
    <source>
        <dbReference type="Proteomes" id="UP000009168"/>
    </source>
</evidence>
<keyword evidence="1" id="KW-0175">Coiled coil</keyword>
<organism evidence="3 4">
    <name type="scientific">Tetrahymena thermophila (strain SB210)</name>
    <dbReference type="NCBI Taxonomy" id="312017"/>
    <lineage>
        <taxon>Eukaryota</taxon>
        <taxon>Sar</taxon>
        <taxon>Alveolata</taxon>
        <taxon>Ciliophora</taxon>
        <taxon>Intramacronucleata</taxon>
        <taxon>Oligohymenophorea</taxon>
        <taxon>Hymenostomatida</taxon>
        <taxon>Tetrahymenina</taxon>
        <taxon>Tetrahymenidae</taxon>
        <taxon>Tetrahymena</taxon>
    </lineage>
</organism>
<dbReference type="InParanoid" id="W7XD80"/>
<gene>
    <name evidence="3" type="ORF">TTHERM_000238999</name>
</gene>
<dbReference type="Proteomes" id="UP000009168">
    <property type="component" value="Unassembled WGS sequence"/>
</dbReference>
<feature type="compositionally biased region" description="Polar residues" evidence="2">
    <location>
        <begin position="641"/>
        <end position="652"/>
    </location>
</feature>